<organism evidence="2 3">
    <name type="scientific">Absidia repens</name>
    <dbReference type="NCBI Taxonomy" id="90262"/>
    <lineage>
        <taxon>Eukaryota</taxon>
        <taxon>Fungi</taxon>
        <taxon>Fungi incertae sedis</taxon>
        <taxon>Mucoromycota</taxon>
        <taxon>Mucoromycotina</taxon>
        <taxon>Mucoromycetes</taxon>
        <taxon>Mucorales</taxon>
        <taxon>Cunninghamellaceae</taxon>
        <taxon>Absidia</taxon>
    </lineage>
</organism>
<proteinExistence type="predicted"/>
<reference evidence="2 3" key="1">
    <citation type="submission" date="2016-07" db="EMBL/GenBank/DDBJ databases">
        <title>Pervasive Adenine N6-methylation of Active Genes in Fungi.</title>
        <authorList>
            <consortium name="DOE Joint Genome Institute"/>
            <person name="Mondo S.J."/>
            <person name="Dannebaum R.O."/>
            <person name="Kuo R.C."/>
            <person name="Labutti K."/>
            <person name="Haridas S."/>
            <person name="Kuo A."/>
            <person name="Salamov A."/>
            <person name="Ahrendt S.R."/>
            <person name="Lipzen A."/>
            <person name="Sullivan W."/>
            <person name="Andreopoulos W.B."/>
            <person name="Clum A."/>
            <person name="Lindquist E."/>
            <person name="Daum C."/>
            <person name="Ramamoorthy G.K."/>
            <person name="Gryganskyi A."/>
            <person name="Culley D."/>
            <person name="Magnuson J.K."/>
            <person name="James T.Y."/>
            <person name="O'Malley M.A."/>
            <person name="Stajich J.E."/>
            <person name="Spatafora J.W."/>
            <person name="Visel A."/>
            <person name="Grigoriev I.V."/>
        </authorList>
    </citation>
    <scope>NUCLEOTIDE SEQUENCE [LARGE SCALE GENOMIC DNA]</scope>
    <source>
        <strain evidence="2 3">NRRL 1336</strain>
    </source>
</reference>
<accession>A0A1X2IS18</accession>
<evidence type="ECO:0000313" key="2">
    <source>
        <dbReference type="EMBL" id="ORZ21295.1"/>
    </source>
</evidence>
<sequence length="169" mass="19247">MSKVGKALAVSMGALAGGAGGFYLLEAYKIKTKTLYIYIKKGSDGDRSISPFASILLFCCTLLNTFSIVRTRSLTHCLYSQLMTKKWMYIRMLTTQAQTSMLLDGRNAYTCECSPIISLLTKFVWICDIWLVEFFMINLWKLEMNHMDPDEIATWALVLVLHLLLSIRH</sequence>
<dbReference type="Proteomes" id="UP000193560">
    <property type="component" value="Unassembled WGS sequence"/>
</dbReference>
<keyword evidence="3" id="KW-1185">Reference proteome</keyword>
<protein>
    <submittedName>
        <fullName evidence="2">Uncharacterized protein</fullName>
    </submittedName>
</protein>
<gene>
    <name evidence="2" type="ORF">BCR42DRAFT_488390</name>
</gene>
<feature type="transmembrane region" description="Helical" evidence="1">
    <location>
        <begin position="152"/>
        <end position="167"/>
    </location>
</feature>
<name>A0A1X2IS18_9FUNG</name>
<keyword evidence="1" id="KW-0812">Transmembrane</keyword>
<feature type="transmembrane region" description="Helical" evidence="1">
    <location>
        <begin position="123"/>
        <end position="140"/>
    </location>
</feature>
<feature type="transmembrane region" description="Helical" evidence="1">
    <location>
        <begin position="48"/>
        <end position="69"/>
    </location>
</feature>
<keyword evidence="1" id="KW-0472">Membrane</keyword>
<dbReference type="AlphaFoldDB" id="A0A1X2IS18"/>
<comment type="caution">
    <text evidence="2">The sequence shown here is derived from an EMBL/GenBank/DDBJ whole genome shotgun (WGS) entry which is preliminary data.</text>
</comment>
<keyword evidence="1" id="KW-1133">Transmembrane helix</keyword>
<feature type="transmembrane region" description="Helical" evidence="1">
    <location>
        <begin position="7"/>
        <end position="28"/>
    </location>
</feature>
<evidence type="ECO:0000313" key="3">
    <source>
        <dbReference type="Proteomes" id="UP000193560"/>
    </source>
</evidence>
<dbReference type="EMBL" id="MCGE01000005">
    <property type="protein sequence ID" value="ORZ21295.1"/>
    <property type="molecule type" value="Genomic_DNA"/>
</dbReference>
<evidence type="ECO:0000256" key="1">
    <source>
        <dbReference type="SAM" id="Phobius"/>
    </source>
</evidence>